<gene>
    <name evidence="2" type="ORF">HPP92_015618</name>
    <name evidence="1" type="ORF">HPP92_016278</name>
</gene>
<proteinExistence type="predicted"/>
<sequence>MVETHSTTPTSLRQHPHHSISFFDNAQQMPTSLRVSALTLIHHRLPLLHALPAPKLTALL</sequence>
<dbReference type="Proteomes" id="UP000639772">
    <property type="component" value="Unassembled WGS sequence"/>
</dbReference>
<reference evidence="3 4" key="1">
    <citation type="journal article" date="2020" name="Nat. Food">
        <title>A phased Vanilla planifolia genome enables genetic improvement of flavour and production.</title>
        <authorList>
            <person name="Hasing T."/>
            <person name="Tang H."/>
            <person name="Brym M."/>
            <person name="Khazi F."/>
            <person name="Huang T."/>
            <person name="Chambers A.H."/>
        </authorList>
    </citation>
    <scope>NUCLEOTIDE SEQUENCE [LARGE SCALE GENOMIC DNA]</scope>
    <source>
        <tissue evidence="2">Leaf</tissue>
    </source>
</reference>
<protein>
    <submittedName>
        <fullName evidence="2">Uncharacterized protein</fullName>
    </submittedName>
</protein>
<name>A0A835QNQ3_VANPL</name>
<evidence type="ECO:0000313" key="3">
    <source>
        <dbReference type="Proteomes" id="UP000636800"/>
    </source>
</evidence>
<evidence type="ECO:0000313" key="4">
    <source>
        <dbReference type="Proteomes" id="UP000639772"/>
    </source>
</evidence>
<dbReference type="AlphaFoldDB" id="A0A835QNQ3"/>
<accession>A0A835QNQ3</accession>
<evidence type="ECO:0000313" key="2">
    <source>
        <dbReference type="EMBL" id="KAG0471072.1"/>
    </source>
</evidence>
<evidence type="ECO:0000313" key="1">
    <source>
        <dbReference type="EMBL" id="KAG0469578.1"/>
    </source>
</evidence>
<organism evidence="2 4">
    <name type="scientific">Vanilla planifolia</name>
    <name type="common">Vanilla</name>
    <dbReference type="NCBI Taxonomy" id="51239"/>
    <lineage>
        <taxon>Eukaryota</taxon>
        <taxon>Viridiplantae</taxon>
        <taxon>Streptophyta</taxon>
        <taxon>Embryophyta</taxon>
        <taxon>Tracheophyta</taxon>
        <taxon>Spermatophyta</taxon>
        <taxon>Magnoliopsida</taxon>
        <taxon>Liliopsida</taxon>
        <taxon>Asparagales</taxon>
        <taxon>Orchidaceae</taxon>
        <taxon>Vanilloideae</taxon>
        <taxon>Vanilleae</taxon>
        <taxon>Vanilla</taxon>
    </lineage>
</organism>
<keyword evidence="3" id="KW-1185">Reference proteome</keyword>
<dbReference type="Proteomes" id="UP000636800">
    <property type="component" value="Unassembled WGS sequence"/>
</dbReference>
<dbReference type="EMBL" id="JADCNM010000008">
    <property type="protein sequence ID" value="KAG0471072.1"/>
    <property type="molecule type" value="Genomic_DNA"/>
</dbReference>
<dbReference type="EMBL" id="JADCNL010000008">
    <property type="protein sequence ID" value="KAG0469578.1"/>
    <property type="molecule type" value="Genomic_DNA"/>
</dbReference>
<comment type="caution">
    <text evidence="2">The sequence shown here is derived from an EMBL/GenBank/DDBJ whole genome shotgun (WGS) entry which is preliminary data.</text>
</comment>